<protein>
    <submittedName>
        <fullName evidence="1">Uncharacterized protein</fullName>
    </submittedName>
</protein>
<dbReference type="EMBL" id="KN435263">
    <property type="protein sequence ID" value="KHG26157.1"/>
    <property type="molecule type" value="Genomic_DNA"/>
</dbReference>
<dbReference type="AlphaFoldDB" id="A0A0B0PMQ4"/>
<name>A0A0B0PMQ4_GOSAR</name>
<dbReference type="Proteomes" id="UP000032142">
    <property type="component" value="Unassembled WGS sequence"/>
</dbReference>
<organism evidence="1 2">
    <name type="scientific">Gossypium arboreum</name>
    <name type="common">Tree cotton</name>
    <name type="synonym">Gossypium nanking</name>
    <dbReference type="NCBI Taxonomy" id="29729"/>
    <lineage>
        <taxon>Eukaryota</taxon>
        <taxon>Viridiplantae</taxon>
        <taxon>Streptophyta</taxon>
        <taxon>Embryophyta</taxon>
        <taxon>Tracheophyta</taxon>
        <taxon>Spermatophyta</taxon>
        <taxon>Magnoliopsida</taxon>
        <taxon>eudicotyledons</taxon>
        <taxon>Gunneridae</taxon>
        <taxon>Pentapetalae</taxon>
        <taxon>rosids</taxon>
        <taxon>malvids</taxon>
        <taxon>Malvales</taxon>
        <taxon>Malvaceae</taxon>
        <taxon>Malvoideae</taxon>
        <taxon>Gossypium</taxon>
    </lineage>
</organism>
<keyword evidence="2" id="KW-1185">Reference proteome</keyword>
<accession>A0A0B0PMQ4</accession>
<proteinExistence type="predicted"/>
<gene>
    <name evidence="1" type="ORF">F383_00829</name>
</gene>
<sequence length="55" mass="6615">MFIEPCLNCRYSLDTSNMLMELQFWSSSCIFCRLTTARMSLPIYHLIRAYRFQLV</sequence>
<evidence type="ECO:0000313" key="2">
    <source>
        <dbReference type="Proteomes" id="UP000032142"/>
    </source>
</evidence>
<evidence type="ECO:0000313" key="1">
    <source>
        <dbReference type="EMBL" id="KHG26157.1"/>
    </source>
</evidence>
<reference evidence="2" key="1">
    <citation type="submission" date="2014-09" db="EMBL/GenBank/DDBJ databases">
        <authorList>
            <person name="Mudge J."/>
            <person name="Ramaraj T."/>
            <person name="Lindquist I.E."/>
            <person name="Bharti A.K."/>
            <person name="Sundararajan A."/>
            <person name="Cameron C.T."/>
            <person name="Woodward J.E."/>
            <person name="May G.D."/>
            <person name="Brubaker C."/>
            <person name="Broadhvest J."/>
            <person name="Wilkins T.A."/>
        </authorList>
    </citation>
    <scope>NUCLEOTIDE SEQUENCE</scope>
    <source>
        <strain evidence="2">cv. AKA8401</strain>
    </source>
</reference>